<comment type="similarity">
    <text evidence="1 4">Belongs to the GMC oxidoreductase family.</text>
</comment>
<dbReference type="InterPro" id="IPR000172">
    <property type="entry name" value="GMC_OxRdtase_N"/>
</dbReference>
<protein>
    <recommendedName>
        <fullName evidence="6">Glucose-methanol-choline oxidoreductase N-terminal domain-containing protein</fullName>
    </recommendedName>
</protein>
<dbReference type="SUPFAM" id="SSF54373">
    <property type="entry name" value="FAD-linked reductases, C-terminal domain"/>
    <property type="match status" value="1"/>
</dbReference>
<evidence type="ECO:0000256" key="2">
    <source>
        <dbReference type="PIRSR" id="PIRSR000137-1"/>
    </source>
</evidence>
<comment type="cofactor">
    <cofactor evidence="3">
        <name>FAD</name>
        <dbReference type="ChEBI" id="CHEBI:57692"/>
    </cofactor>
</comment>
<dbReference type="EMBL" id="JAPEUV010000038">
    <property type="protein sequence ID" value="KAJ4337466.1"/>
    <property type="molecule type" value="Genomic_DNA"/>
</dbReference>
<evidence type="ECO:0000256" key="1">
    <source>
        <dbReference type="ARBA" id="ARBA00010790"/>
    </source>
</evidence>
<dbReference type="Proteomes" id="UP001140562">
    <property type="component" value="Unassembled WGS sequence"/>
</dbReference>
<name>A0A9W8WZY4_9PLEO</name>
<dbReference type="Gene3D" id="3.30.560.10">
    <property type="entry name" value="Glucose Oxidase, domain 3"/>
    <property type="match status" value="1"/>
</dbReference>
<evidence type="ECO:0000256" key="5">
    <source>
        <dbReference type="SAM" id="SignalP"/>
    </source>
</evidence>
<dbReference type="SUPFAM" id="SSF51905">
    <property type="entry name" value="FAD/NAD(P)-binding domain"/>
    <property type="match status" value="1"/>
</dbReference>
<dbReference type="GO" id="GO:0050660">
    <property type="term" value="F:flavin adenine dinucleotide binding"/>
    <property type="evidence" value="ECO:0007669"/>
    <property type="project" value="InterPro"/>
</dbReference>
<proteinExistence type="inferred from homology"/>
<gene>
    <name evidence="7" type="ORF">N0V87_004612</name>
</gene>
<evidence type="ECO:0000313" key="7">
    <source>
        <dbReference type="EMBL" id="KAJ4337466.1"/>
    </source>
</evidence>
<dbReference type="PANTHER" id="PTHR11552">
    <property type="entry name" value="GLUCOSE-METHANOL-CHOLINE GMC OXIDOREDUCTASE"/>
    <property type="match status" value="1"/>
</dbReference>
<feature type="chain" id="PRO_5040795656" description="Glucose-methanol-choline oxidoreductase N-terminal domain-containing protein" evidence="5">
    <location>
        <begin position="19"/>
        <end position="604"/>
    </location>
</feature>
<dbReference type="GO" id="GO:0016614">
    <property type="term" value="F:oxidoreductase activity, acting on CH-OH group of donors"/>
    <property type="evidence" value="ECO:0007669"/>
    <property type="project" value="InterPro"/>
</dbReference>
<dbReference type="InterPro" id="IPR036188">
    <property type="entry name" value="FAD/NAD-bd_sf"/>
</dbReference>
<comment type="caution">
    <text evidence="7">The sequence shown here is derived from an EMBL/GenBank/DDBJ whole genome shotgun (WGS) entry which is preliminary data.</text>
</comment>
<reference evidence="7" key="1">
    <citation type="submission" date="2022-10" db="EMBL/GenBank/DDBJ databases">
        <title>Tapping the CABI collections for fungal endophytes: first genome assemblies for Collariella, Neodidymelliopsis, Ascochyta clinopodiicola, Didymella pomorum, Didymosphaeria variabile, Neocosmospora piperis and Neocucurbitaria cava.</title>
        <authorList>
            <person name="Hill R."/>
        </authorList>
    </citation>
    <scope>NUCLEOTIDE SEQUENCE</scope>
    <source>
        <strain evidence="7">IMI 360193</strain>
    </source>
</reference>
<dbReference type="OrthoDB" id="269227at2759"/>
<dbReference type="Gene3D" id="3.50.50.60">
    <property type="entry name" value="FAD/NAD(P)-binding domain"/>
    <property type="match status" value="1"/>
</dbReference>
<accession>A0A9W8WZY4</accession>
<sequence>MRSTVVLAGFGAIGLVDAVQTYDYIIVGGGTTGLVVANRLTEDYNKTVLVIENGALDNGTTSSIPGNSAELNLAAMYDIYSAPEPNLGNKSFLVTVANVVGGGSYVNGMQWDRGSNADYDAWAELGNKGWDWKGLKPYFAKSNRFDPPSKETTKRFDITYDENAYGYGPVNVSISDYQFPDMKAIFHSWDNVSIPHPKEGFADPIGVFWSPNSVNKATVTRTTSRTAYFDPIVSRRNLKLLCNTHVDEITFHNSSAGALVAAGVKYTLRGSQQQVQAVATKEVILAAGGVFTPHLLMYSGIGPKDVLEAAGVPVKKDLAAVGSNFQDHIASYMSFALQNLAPESLQALNANATFNQTSYDEYIKYKTGPYSAGKSNGLVFMALQHFDTAFNETVSKIRSQNVSELLPERYSENKALLAGYIKQRNILVDQYSGTDAAVGEITMQPWGLSAIAHNKPLSRGTITLNTTHPGAYPIVRWNAFLNPVDADVMIALTRYNRKHWTSEALAKYKPVETVPGAQYQTDAEIIQGGIESASLQPTFAHPSGGCSMMPEDLGGCVSDKLLVYGVEKLSVIDASIIPLIPATHLQATMYAVAEKAADIIKARA</sequence>
<feature type="binding site" evidence="3">
    <location>
        <position position="246"/>
    </location>
    <ligand>
        <name>FAD</name>
        <dbReference type="ChEBI" id="CHEBI:57692"/>
    </ligand>
</feature>
<feature type="binding site" evidence="3">
    <location>
        <begin position="31"/>
        <end position="32"/>
    </location>
    <ligand>
        <name>FAD</name>
        <dbReference type="ChEBI" id="CHEBI:57692"/>
    </ligand>
</feature>
<keyword evidence="4" id="KW-0285">Flavoprotein</keyword>
<keyword evidence="3 4" id="KW-0274">FAD</keyword>
<dbReference type="InterPro" id="IPR007867">
    <property type="entry name" value="GMC_OxRtase_C"/>
</dbReference>
<dbReference type="Pfam" id="PF05199">
    <property type="entry name" value="GMC_oxred_C"/>
    <property type="match status" value="1"/>
</dbReference>
<feature type="binding site" evidence="3">
    <location>
        <position position="99"/>
    </location>
    <ligand>
        <name>FAD</name>
        <dbReference type="ChEBI" id="CHEBI:57692"/>
    </ligand>
</feature>
<evidence type="ECO:0000256" key="4">
    <source>
        <dbReference type="RuleBase" id="RU003968"/>
    </source>
</evidence>
<feature type="active site" description="Proton donor" evidence="2">
    <location>
        <position position="541"/>
    </location>
</feature>
<keyword evidence="5" id="KW-0732">Signal</keyword>
<evidence type="ECO:0000259" key="6">
    <source>
        <dbReference type="PROSITE" id="PS00623"/>
    </source>
</evidence>
<dbReference type="InterPro" id="IPR012132">
    <property type="entry name" value="GMC_OxRdtase"/>
</dbReference>
<feature type="signal peptide" evidence="5">
    <location>
        <begin position="1"/>
        <end position="18"/>
    </location>
</feature>
<dbReference type="AlphaFoldDB" id="A0A9W8WZY4"/>
<feature type="domain" description="Glucose-methanol-choline oxidoreductase N-terminal" evidence="6">
    <location>
        <begin position="97"/>
        <end position="120"/>
    </location>
</feature>
<keyword evidence="8" id="KW-1185">Reference proteome</keyword>
<dbReference type="PIRSF" id="PIRSF000137">
    <property type="entry name" value="Alcohol_oxidase"/>
    <property type="match status" value="1"/>
</dbReference>
<dbReference type="PROSITE" id="PS00623">
    <property type="entry name" value="GMC_OXRED_1"/>
    <property type="match status" value="1"/>
</dbReference>
<evidence type="ECO:0000256" key="3">
    <source>
        <dbReference type="PIRSR" id="PIRSR000137-2"/>
    </source>
</evidence>
<evidence type="ECO:0000313" key="8">
    <source>
        <dbReference type="Proteomes" id="UP001140562"/>
    </source>
</evidence>
<organism evidence="7 8">
    <name type="scientific">Didymella glomerata</name>
    <dbReference type="NCBI Taxonomy" id="749621"/>
    <lineage>
        <taxon>Eukaryota</taxon>
        <taxon>Fungi</taxon>
        <taxon>Dikarya</taxon>
        <taxon>Ascomycota</taxon>
        <taxon>Pezizomycotina</taxon>
        <taxon>Dothideomycetes</taxon>
        <taxon>Pleosporomycetidae</taxon>
        <taxon>Pleosporales</taxon>
        <taxon>Pleosporineae</taxon>
        <taxon>Didymellaceae</taxon>
        <taxon>Didymella</taxon>
    </lineage>
</organism>
<dbReference type="PANTHER" id="PTHR11552:SF115">
    <property type="entry name" value="DEHYDROGENASE XPTC-RELATED"/>
    <property type="match status" value="1"/>
</dbReference>
<dbReference type="Pfam" id="PF00732">
    <property type="entry name" value="GMC_oxred_N"/>
    <property type="match status" value="1"/>
</dbReference>
<feature type="active site" description="Proton acceptor" evidence="2">
    <location>
        <position position="584"/>
    </location>
</feature>
<dbReference type="GO" id="GO:0044550">
    <property type="term" value="P:secondary metabolite biosynthetic process"/>
    <property type="evidence" value="ECO:0007669"/>
    <property type="project" value="TreeGrafter"/>
</dbReference>